<accession>A0A482WBD9</accession>
<proteinExistence type="inferred from homology"/>
<evidence type="ECO:0000256" key="9">
    <source>
        <dbReference type="SAM" id="Phobius"/>
    </source>
</evidence>
<evidence type="ECO:0000256" key="8">
    <source>
        <dbReference type="ARBA" id="ARBA00023136"/>
    </source>
</evidence>
<feature type="transmembrane region" description="Helical" evidence="9">
    <location>
        <begin position="445"/>
        <end position="465"/>
    </location>
</feature>
<comment type="caution">
    <text evidence="11">The sequence shown here is derived from an EMBL/GenBank/DDBJ whole genome shotgun (WGS) entry which is preliminary data.</text>
</comment>
<sequence>WNQILHSISGKFLSGELTAILGPSGAGKSTLLNILAGYISSDVQGSIKVNGFSQNTTVFKKISSYIMEDSITQPYLTVKEAMIYAANFKLGTHIKCEDKTAVVEEVIDLLGLTRCVDNYSELLSGAERKRLCIALELVNNPPVIFLDEPTTGLDDFTVKQCIDLLKKISNLNITVVLTVHQPQALLFPIFDQVYIMADGYCIYNGSPSQLVSFFPHVGYFCPSNCTPAEYIIELVNLDRSIINNFKCAIENGKINWKESVEKDTNSDIFNDPIVIQENNTDFPTSFLVQFFLLLSRRVLQMKRNRTSLYIQIFHHLLSALLVIGIFTGIGNNGSHTITIFKFCICVNVFFMFTYMMIPIILSIIFSGNVYFLTDQPKEADRFIGFSLICVSIALTSQGLGYFIGSLFSATSGSVVASLTMALLLILSCFEIGNRLDNQSDFLKKILNAVTYMRGGVIGLSSALFYKREPLMCPKDVIYCHYSQLDTFMKDMSIPETDYKYHLGHILIFMMLFHLMTYVSLKFRLDSELSSKILSYVNKIVKHKNIK</sequence>
<gene>
    <name evidence="11" type="ORF">BDFB_004343</name>
</gene>
<dbReference type="InterPro" id="IPR003439">
    <property type="entry name" value="ABC_transporter-like_ATP-bd"/>
</dbReference>
<feature type="domain" description="ABC transporter" evidence="10">
    <location>
        <begin position="1"/>
        <end position="223"/>
    </location>
</feature>
<name>A0A482WBD9_ASBVE</name>
<dbReference type="AlphaFoldDB" id="A0A482WBD9"/>
<feature type="transmembrane region" description="Helical" evidence="9">
    <location>
        <begin position="349"/>
        <end position="370"/>
    </location>
</feature>
<dbReference type="GO" id="GO:0005886">
    <property type="term" value="C:plasma membrane"/>
    <property type="evidence" value="ECO:0007669"/>
    <property type="project" value="TreeGrafter"/>
</dbReference>
<dbReference type="Pfam" id="PF00005">
    <property type="entry name" value="ABC_tran"/>
    <property type="match status" value="1"/>
</dbReference>
<dbReference type="Gene3D" id="3.40.50.300">
    <property type="entry name" value="P-loop containing nucleotide triphosphate hydrolases"/>
    <property type="match status" value="1"/>
</dbReference>
<keyword evidence="8 9" id="KW-0472">Membrane</keyword>
<keyword evidence="6" id="KW-0067">ATP-binding</keyword>
<keyword evidence="12" id="KW-1185">Reference proteome</keyword>
<evidence type="ECO:0000256" key="2">
    <source>
        <dbReference type="ARBA" id="ARBA00005814"/>
    </source>
</evidence>
<dbReference type="FunFam" id="3.40.50.300:FF:001077">
    <property type="entry name" value="Uncharacterized protein, isoform A"/>
    <property type="match status" value="1"/>
</dbReference>
<evidence type="ECO:0000313" key="12">
    <source>
        <dbReference type="Proteomes" id="UP000292052"/>
    </source>
</evidence>
<dbReference type="GO" id="GO:0005524">
    <property type="term" value="F:ATP binding"/>
    <property type="evidence" value="ECO:0007669"/>
    <property type="project" value="UniProtKB-KW"/>
</dbReference>
<evidence type="ECO:0000256" key="5">
    <source>
        <dbReference type="ARBA" id="ARBA00022741"/>
    </source>
</evidence>
<feature type="non-terminal residue" evidence="11">
    <location>
        <position position="1"/>
    </location>
</feature>
<evidence type="ECO:0000259" key="10">
    <source>
        <dbReference type="PROSITE" id="PS50893"/>
    </source>
</evidence>
<dbReference type="EMBL" id="QDEB01007521">
    <property type="protein sequence ID" value="RZC42506.1"/>
    <property type="molecule type" value="Genomic_DNA"/>
</dbReference>
<reference evidence="11 12" key="1">
    <citation type="submission" date="2017-03" db="EMBL/GenBank/DDBJ databases">
        <title>Genome of the blue death feigning beetle - Asbolus verrucosus.</title>
        <authorList>
            <person name="Rider S.D."/>
        </authorList>
    </citation>
    <scope>NUCLEOTIDE SEQUENCE [LARGE SCALE GENOMIC DNA]</scope>
    <source>
        <strain evidence="11">Butters</strain>
        <tissue evidence="11">Head and leg muscle</tissue>
    </source>
</reference>
<dbReference type="Proteomes" id="UP000292052">
    <property type="component" value="Unassembled WGS sequence"/>
</dbReference>
<evidence type="ECO:0000256" key="3">
    <source>
        <dbReference type="ARBA" id="ARBA00022448"/>
    </source>
</evidence>
<feature type="transmembrane region" description="Helical" evidence="9">
    <location>
        <begin position="308"/>
        <end position="329"/>
    </location>
</feature>
<dbReference type="GO" id="GO:0042626">
    <property type="term" value="F:ATPase-coupled transmembrane transporter activity"/>
    <property type="evidence" value="ECO:0007669"/>
    <property type="project" value="TreeGrafter"/>
</dbReference>
<dbReference type="SMART" id="SM00382">
    <property type="entry name" value="AAA"/>
    <property type="match status" value="1"/>
</dbReference>
<dbReference type="PANTHER" id="PTHR48041">
    <property type="entry name" value="ABC TRANSPORTER G FAMILY MEMBER 28"/>
    <property type="match status" value="1"/>
</dbReference>
<feature type="transmembrane region" description="Helical" evidence="9">
    <location>
        <begin position="415"/>
        <end position="433"/>
    </location>
</feature>
<comment type="similarity">
    <text evidence="2">Belongs to the ABC transporter superfamily. ABCG family. Eye pigment precursor importer (TC 3.A.1.204) subfamily.</text>
</comment>
<dbReference type="GO" id="GO:0016887">
    <property type="term" value="F:ATP hydrolysis activity"/>
    <property type="evidence" value="ECO:0007669"/>
    <property type="project" value="InterPro"/>
</dbReference>
<feature type="transmembrane region" description="Helical" evidence="9">
    <location>
        <begin position="382"/>
        <end position="403"/>
    </location>
</feature>
<feature type="non-terminal residue" evidence="11">
    <location>
        <position position="546"/>
    </location>
</feature>
<keyword evidence="3" id="KW-0813">Transport</keyword>
<evidence type="ECO:0000313" key="11">
    <source>
        <dbReference type="EMBL" id="RZC42506.1"/>
    </source>
</evidence>
<evidence type="ECO:0000256" key="1">
    <source>
        <dbReference type="ARBA" id="ARBA00004141"/>
    </source>
</evidence>
<dbReference type="InterPro" id="IPR050352">
    <property type="entry name" value="ABCG_transporters"/>
</dbReference>
<dbReference type="OrthoDB" id="66620at2759"/>
<dbReference type="PANTHER" id="PTHR48041:SF105">
    <property type="entry name" value="FI02074P"/>
    <property type="match status" value="1"/>
</dbReference>
<dbReference type="PROSITE" id="PS50893">
    <property type="entry name" value="ABC_TRANSPORTER_2"/>
    <property type="match status" value="1"/>
</dbReference>
<protein>
    <submittedName>
        <fullName evidence="11">ABC tran, AAA 21, and/or DUF258 domain containing protein</fullName>
    </submittedName>
</protein>
<keyword evidence="4 9" id="KW-0812">Transmembrane</keyword>
<keyword evidence="7 9" id="KW-1133">Transmembrane helix</keyword>
<dbReference type="InterPro" id="IPR003593">
    <property type="entry name" value="AAA+_ATPase"/>
</dbReference>
<feature type="transmembrane region" description="Helical" evidence="9">
    <location>
        <begin position="500"/>
        <end position="520"/>
    </location>
</feature>
<evidence type="ECO:0000256" key="4">
    <source>
        <dbReference type="ARBA" id="ARBA00022692"/>
    </source>
</evidence>
<evidence type="ECO:0000256" key="7">
    <source>
        <dbReference type="ARBA" id="ARBA00022989"/>
    </source>
</evidence>
<dbReference type="SUPFAM" id="SSF52540">
    <property type="entry name" value="P-loop containing nucleoside triphosphate hydrolases"/>
    <property type="match status" value="1"/>
</dbReference>
<evidence type="ECO:0000256" key="6">
    <source>
        <dbReference type="ARBA" id="ARBA00022840"/>
    </source>
</evidence>
<dbReference type="InterPro" id="IPR027417">
    <property type="entry name" value="P-loop_NTPase"/>
</dbReference>
<comment type="subcellular location">
    <subcellularLocation>
        <location evidence="1">Membrane</location>
        <topology evidence="1">Multi-pass membrane protein</topology>
    </subcellularLocation>
</comment>
<keyword evidence="5" id="KW-0547">Nucleotide-binding</keyword>
<organism evidence="11 12">
    <name type="scientific">Asbolus verrucosus</name>
    <name type="common">Desert ironclad beetle</name>
    <dbReference type="NCBI Taxonomy" id="1661398"/>
    <lineage>
        <taxon>Eukaryota</taxon>
        <taxon>Metazoa</taxon>
        <taxon>Ecdysozoa</taxon>
        <taxon>Arthropoda</taxon>
        <taxon>Hexapoda</taxon>
        <taxon>Insecta</taxon>
        <taxon>Pterygota</taxon>
        <taxon>Neoptera</taxon>
        <taxon>Endopterygota</taxon>
        <taxon>Coleoptera</taxon>
        <taxon>Polyphaga</taxon>
        <taxon>Cucujiformia</taxon>
        <taxon>Tenebrionidae</taxon>
        <taxon>Pimeliinae</taxon>
        <taxon>Asbolus</taxon>
    </lineage>
</organism>